<dbReference type="Gene3D" id="1.10.30.10">
    <property type="entry name" value="High mobility group box domain"/>
    <property type="match status" value="1"/>
</dbReference>
<evidence type="ECO:0000313" key="1">
    <source>
        <dbReference type="EMBL" id="GES75964.1"/>
    </source>
</evidence>
<reference evidence="1" key="1">
    <citation type="submission" date="2019-10" db="EMBL/GenBank/DDBJ databases">
        <title>Conservation and host-specific expression of non-tandemly repeated heterogenous ribosome RNA gene in arbuscular mycorrhizal fungi.</title>
        <authorList>
            <person name="Maeda T."/>
            <person name="Kobayashi Y."/>
            <person name="Nakagawa T."/>
            <person name="Ezawa T."/>
            <person name="Yamaguchi K."/>
            <person name="Bino T."/>
            <person name="Nishimoto Y."/>
            <person name="Shigenobu S."/>
            <person name="Kawaguchi M."/>
        </authorList>
    </citation>
    <scope>NUCLEOTIDE SEQUENCE</scope>
    <source>
        <strain evidence="1">HR1</strain>
    </source>
</reference>
<comment type="caution">
    <text evidence="1">The sequence shown here is derived from an EMBL/GenBank/DDBJ whole genome shotgun (WGS) entry which is preliminary data.</text>
</comment>
<dbReference type="AlphaFoldDB" id="A0A8H3QGE6"/>
<dbReference type="SUPFAM" id="SSF47095">
    <property type="entry name" value="HMG-box"/>
    <property type="match status" value="1"/>
</dbReference>
<dbReference type="Proteomes" id="UP000615446">
    <property type="component" value="Unassembled WGS sequence"/>
</dbReference>
<proteinExistence type="predicted"/>
<evidence type="ECO:0000313" key="2">
    <source>
        <dbReference type="Proteomes" id="UP000615446"/>
    </source>
</evidence>
<organism evidence="1 2">
    <name type="scientific">Rhizophagus clarus</name>
    <dbReference type="NCBI Taxonomy" id="94130"/>
    <lineage>
        <taxon>Eukaryota</taxon>
        <taxon>Fungi</taxon>
        <taxon>Fungi incertae sedis</taxon>
        <taxon>Mucoromycota</taxon>
        <taxon>Glomeromycotina</taxon>
        <taxon>Glomeromycetes</taxon>
        <taxon>Glomerales</taxon>
        <taxon>Glomeraceae</taxon>
        <taxon>Rhizophagus</taxon>
    </lineage>
</organism>
<name>A0A8H3QGE6_9GLOM</name>
<dbReference type="OrthoDB" id="2373005at2759"/>
<sequence length="147" mass="17835">MGEEIPLITVPFPPELTVEEILSRRSNMKLKSRGPNQFFIYRLSYLKELYKRVGENMPNMIKISPDISRSWAREPSEVKEFYKDLAKQVENQLKVMRSNELIIIPENFNYPQQTPTNNNYTVVEPTFFSPYDYDFYYYEFYSYYYFY</sequence>
<dbReference type="InterPro" id="IPR036910">
    <property type="entry name" value="HMG_box_dom_sf"/>
</dbReference>
<accession>A0A8H3QGE6</accession>
<gene>
    <name evidence="1" type="ORF">RCL2_000336700</name>
</gene>
<dbReference type="EMBL" id="BLAL01000018">
    <property type="protein sequence ID" value="GES75964.1"/>
    <property type="molecule type" value="Genomic_DNA"/>
</dbReference>
<keyword evidence="1" id="KW-0808">Transferase</keyword>
<keyword evidence="1" id="KW-0418">Kinase</keyword>
<protein>
    <submittedName>
        <fullName evidence="1">Kinase-like domain-containing protein</fullName>
    </submittedName>
</protein>
<dbReference type="GO" id="GO:0016301">
    <property type="term" value="F:kinase activity"/>
    <property type="evidence" value="ECO:0007669"/>
    <property type="project" value="UniProtKB-KW"/>
</dbReference>